<proteinExistence type="inferred from homology"/>
<keyword evidence="7 8" id="KW-0472">Membrane</keyword>
<accession>A0A9Q9BRI7</accession>
<evidence type="ECO:0000256" key="7">
    <source>
        <dbReference type="PROSITE-ProRule" id="PRU01193"/>
    </source>
</evidence>
<dbReference type="FunFam" id="3.10.580.10:FF:000002">
    <property type="entry name" value="Magnesium/cobalt efflux protein CorC"/>
    <property type="match status" value="1"/>
</dbReference>
<dbReference type="GO" id="GO:0005886">
    <property type="term" value="C:plasma membrane"/>
    <property type="evidence" value="ECO:0007669"/>
    <property type="project" value="UniProtKB-SubCell"/>
</dbReference>
<dbReference type="Pfam" id="PF01595">
    <property type="entry name" value="CNNM"/>
    <property type="match status" value="1"/>
</dbReference>
<dbReference type="CDD" id="cd04590">
    <property type="entry name" value="CBS_pair_CorC_HlyC_assoc"/>
    <property type="match status" value="1"/>
</dbReference>
<evidence type="ECO:0000259" key="9">
    <source>
        <dbReference type="PROSITE" id="PS51371"/>
    </source>
</evidence>
<dbReference type="Proteomes" id="UP001059985">
    <property type="component" value="Chromosome"/>
</dbReference>
<dbReference type="RefSeq" id="WP_218194241.1">
    <property type="nucleotide sequence ID" value="NZ_CP054597.1"/>
</dbReference>
<evidence type="ECO:0000313" key="14">
    <source>
        <dbReference type="Proteomes" id="UP001059985"/>
    </source>
</evidence>
<evidence type="ECO:0000259" key="10">
    <source>
        <dbReference type="PROSITE" id="PS51846"/>
    </source>
</evidence>
<dbReference type="InterPro" id="IPR005170">
    <property type="entry name" value="Transptr-assoc_dom"/>
</dbReference>
<feature type="domain" description="CNNM transmembrane" evidence="10">
    <location>
        <begin position="1"/>
        <end position="189"/>
    </location>
</feature>
<evidence type="ECO:0000256" key="2">
    <source>
        <dbReference type="ARBA" id="ARBA00006446"/>
    </source>
</evidence>
<protein>
    <submittedName>
        <fullName evidence="11">CNNM domain-containing protein</fullName>
    </submittedName>
</protein>
<sequence length="429" mass="48331">MDYLLLLLILIVFGLLLLSAMFSAAETSLISISISRINKLALQGNKKAAIVNSLHNKKKLVISTVLAGNTIVNIASSSLATAICIRFFGPEGILASTIIMTFLILLLSEALPKTYAVQNPEKVALLIAAPVMYCVFILSPLTMLIQYFVDIVLKIFHMHKDKEIISAADAMRNLILLHSTKGTMLKQDLDMLSSILDLAETEISQVMTHRKNLSALNINININDFIKQILKCHHSRIPIWKDREDIIIGILHVKDMISLIREKNDNITRDDICKIMTKPWFIPDTTLLSVQLHNFRKNRKHFALVIDEYGALQGIVTLEDILEEIVGDISDEHDIAEENLIKSVSKNVYQINGEMPIRDINRQLRWNLPDEEASTLAGLIVYKIERIPEEGEKFQLYGFSFTILTKHGNVITTIQVEVPSNINAAYNHV</sequence>
<evidence type="ECO:0000256" key="1">
    <source>
        <dbReference type="ARBA" id="ARBA00004651"/>
    </source>
</evidence>
<feature type="transmembrane region" description="Helical" evidence="8">
    <location>
        <begin position="92"/>
        <end position="111"/>
    </location>
</feature>
<evidence type="ECO:0000256" key="5">
    <source>
        <dbReference type="ARBA" id="ARBA00023122"/>
    </source>
</evidence>
<dbReference type="InterPro" id="IPR002550">
    <property type="entry name" value="CNNM"/>
</dbReference>
<keyword evidence="4" id="KW-0677">Repeat</keyword>
<dbReference type="PROSITE" id="PS51371">
    <property type="entry name" value="CBS"/>
    <property type="match status" value="2"/>
</dbReference>
<feature type="domain" description="CBS" evidence="9">
    <location>
        <begin position="275"/>
        <end position="335"/>
    </location>
</feature>
<dbReference type="PANTHER" id="PTHR22777:SF32">
    <property type="entry name" value="UPF0053 INNER MEMBRANE PROTEIN YFJD"/>
    <property type="match status" value="1"/>
</dbReference>
<keyword evidence="7 8" id="KW-0812">Transmembrane</keyword>
<dbReference type="EMBL" id="CP089286">
    <property type="protein sequence ID" value="UTO55182.1"/>
    <property type="molecule type" value="Genomic_DNA"/>
</dbReference>
<evidence type="ECO:0000313" key="13">
    <source>
        <dbReference type="Proteomes" id="UP001059822"/>
    </source>
</evidence>
<name>A0A9Q9BRI7_9RICK</name>
<reference evidence="11" key="1">
    <citation type="journal article" date="2022" name="Microorganisms">
        <title>Assembly and Comparison of Ca. Neoehrlichia mikurensis Genomes.</title>
        <authorList>
            <person name="Azagi T."/>
            <person name="Dirks R.P."/>
            <person name="Yebra-Pimentel E.S."/>
            <person name="Schaap P.J."/>
            <person name="Koehorst J.J."/>
            <person name="Esser H.J."/>
            <person name="Sprong H."/>
        </authorList>
    </citation>
    <scope>NUCLEOTIDE SEQUENCE</scope>
    <source>
        <strain evidence="12">18-2804</strain>
        <strain evidence="11">18-2837</strain>
    </source>
</reference>
<dbReference type="Pfam" id="PF03471">
    <property type="entry name" value="CorC_HlyC"/>
    <property type="match status" value="1"/>
</dbReference>
<comment type="similarity">
    <text evidence="2">Belongs to the UPF0053 family. Hemolysin C subfamily.</text>
</comment>
<feature type="domain" description="CBS" evidence="9">
    <location>
        <begin position="207"/>
        <end position="266"/>
    </location>
</feature>
<evidence type="ECO:0000256" key="4">
    <source>
        <dbReference type="ARBA" id="ARBA00022737"/>
    </source>
</evidence>
<dbReference type="EMBL" id="CP089285">
    <property type="protein sequence ID" value="UTO56102.1"/>
    <property type="molecule type" value="Genomic_DNA"/>
</dbReference>
<comment type="subcellular location">
    <subcellularLocation>
        <location evidence="1">Cell membrane</location>
        <topology evidence="1">Multi-pass membrane protein</topology>
    </subcellularLocation>
</comment>
<feature type="transmembrane region" description="Helical" evidence="8">
    <location>
        <begin position="123"/>
        <end position="149"/>
    </location>
</feature>
<keyword evidence="3" id="KW-1003">Cell membrane</keyword>
<dbReference type="Proteomes" id="UP001059822">
    <property type="component" value="Chromosome"/>
</dbReference>
<keyword evidence="7 8" id="KW-1133">Transmembrane helix</keyword>
<dbReference type="Pfam" id="PF00571">
    <property type="entry name" value="CBS"/>
    <property type="match status" value="2"/>
</dbReference>
<dbReference type="PANTHER" id="PTHR22777">
    <property type="entry name" value="HEMOLYSIN-RELATED"/>
    <property type="match status" value="1"/>
</dbReference>
<dbReference type="PROSITE" id="PS51846">
    <property type="entry name" value="CNNM"/>
    <property type="match status" value="1"/>
</dbReference>
<evidence type="ECO:0000256" key="3">
    <source>
        <dbReference type="ARBA" id="ARBA00022475"/>
    </source>
</evidence>
<keyword evidence="5 6" id="KW-0129">CBS domain</keyword>
<evidence type="ECO:0000256" key="8">
    <source>
        <dbReference type="SAM" id="Phobius"/>
    </source>
</evidence>
<gene>
    <name evidence="12" type="ORF">LUA81_03195</name>
    <name evidence="11" type="ORF">LUA82_03220</name>
</gene>
<dbReference type="SMART" id="SM01091">
    <property type="entry name" value="CorC_HlyC"/>
    <property type="match status" value="1"/>
</dbReference>
<evidence type="ECO:0000313" key="11">
    <source>
        <dbReference type="EMBL" id="UTO55182.1"/>
    </source>
</evidence>
<keyword evidence="14" id="KW-1185">Reference proteome</keyword>
<organism evidence="11 13">
    <name type="scientific">Neoehrlichia mikurensis</name>
    <dbReference type="NCBI Taxonomy" id="89586"/>
    <lineage>
        <taxon>Bacteria</taxon>
        <taxon>Pseudomonadati</taxon>
        <taxon>Pseudomonadota</taxon>
        <taxon>Alphaproteobacteria</taxon>
        <taxon>Rickettsiales</taxon>
        <taxon>Anaplasmataceae</taxon>
        <taxon>Candidatus Neoehrlichia</taxon>
    </lineage>
</organism>
<feature type="transmembrane region" description="Helical" evidence="8">
    <location>
        <begin position="60"/>
        <end position="85"/>
    </location>
</feature>
<dbReference type="InterPro" id="IPR000644">
    <property type="entry name" value="CBS_dom"/>
</dbReference>
<dbReference type="InterPro" id="IPR044751">
    <property type="entry name" value="Ion_transp-like_CBS"/>
</dbReference>
<dbReference type="AlphaFoldDB" id="A0A9Q9BRI7"/>
<evidence type="ECO:0000256" key="6">
    <source>
        <dbReference type="PROSITE-ProRule" id="PRU00703"/>
    </source>
</evidence>
<evidence type="ECO:0000313" key="12">
    <source>
        <dbReference type="EMBL" id="UTO56102.1"/>
    </source>
</evidence>